<dbReference type="SUPFAM" id="SSF56399">
    <property type="entry name" value="ADP-ribosylation"/>
    <property type="match status" value="1"/>
</dbReference>
<dbReference type="Pfam" id="PF03496">
    <property type="entry name" value="ADPrib_exo_Tox"/>
    <property type="match status" value="1"/>
</dbReference>
<accession>A0A399IR92</accession>
<feature type="domain" description="ADP ribosyltransferase" evidence="1">
    <location>
        <begin position="15"/>
        <end position="84"/>
    </location>
</feature>
<evidence type="ECO:0000313" key="2">
    <source>
        <dbReference type="EMBL" id="RII35535.1"/>
    </source>
</evidence>
<proteinExistence type="predicted"/>
<dbReference type="AlphaFoldDB" id="A0A399IR92"/>
<dbReference type="InterPro" id="IPR003540">
    <property type="entry name" value="ADP-ribosyltransferase"/>
</dbReference>
<dbReference type="Proteomes" id="UP000265930">
    <property type="component" value="Unassembled WGS sequence"/>
</dbReference>
<dbReference type="GO" id="GO:0005576">
    <property type="term" value="C:extracellular region"/>
    <property type="evidence" value="ECO:0007669"/>
    <property type="project" value="InterPro"/>
</dbReference>
<gene>
    <name evidence="2" type="ORF">D2A34_10170</name>
</gene>
<dbReference type="RefSeq" id="WP_119366550.1">
    <property type="nucleotide sequence ID" value="NZ_QXDJ01000002.1"/>
</dbReference>
<protein>
    <recommendedName>
        <fullName evidence="1">ADP ribosyltransferase domain-containing protein</fullName>
    </recommendedName>
</protein>
<sequence>MMELLKLLFEKQKIKVGHTFTDKAFIDTTLVPDLLRDFADTHKYNCLLKLHLPKGIKGDYVEFYHENDHLNECEFLLPLNSIFVLKKKYFSLRYMKKVYECYLVAQE</sequence>
<dbReference type="PROSITE" id="PS51996">
    <property type="entry name" value="TR_MART"/>
    <property type="match status" value="1"/>
</dbReference>
<comment type="caution">
    <text evidence="2">The sequence shown here is derived from an EMBL/GenBank/DDBJ whole genome shotgun (WGS) entry which is preliminary data.</text>
</comment>
<evidence type="ECO:0000259" key="1">
    <source>
        <dbReference type="Pfam" id="PF03496"/>
    </source>
</evidence>
<evidence type="ECO:0000313" key="3">
    <source>
        <dbReference type="Proteomes" id="UP000265930"/>
    </source>
</evidence>
<organism evidence="2 3">
    <name type="scientific">Clostridium chromiireducens</name>
    <dbReference type="NCBI Taxonomy" id="225345"/>
    <lineage>
        <taxon>Bacteria</taxon>
        <taxon>Bacillati</taxon>
        <taxon>Bacillota</taxon>
        <taxon>Clostridia</taxon>
        <taxon>Eubacteriales</taxon>
        <taxon>Clostridiaceae</taxon>
        <taxon>Clostridium</taxon>
    </lineage>
</organism>
<dbReference type="EMBL" id="QXDJ01000002">
    <property type="protein sequence ID" value="RII35535.1"/>
    <property type="molecule type" value="Genomic_DNA"/>
</dbReference>
<dbReference type="Gene3D" id="3.90.176.10">
    <property type="entry name" value="Toxin ADP-ribosyltransferase, Chain A, domain 1"/>
    <property type="match status" value="1"/>
</dbReference>
<name>A0A399IR92_9CLOT</name>
<reference evidence="2 3" key="1">
    <citation type="submission" date="2018-08" db="EMBL/GenBank/DDBJ databases">
        <title>Genome of Clostridium chromiireducens C1, DSM12136.</title>
        <authorList>
            <person name="Xing M."/>
            <person name="Wei Y."/>
            <person name="Ang E.L."/>
            <person name="Zhao H."/>
            <person name="Zhang Y."/>
        </authorList>
    </citation>
    <scope>NUCLEOTIDE SEQUENCE [LARGE SCALE GENOMIC DNA]</scope>
    <source>
        <strain evidence="2 3">C1</strain>
    </source>
</reference>